<feature type="compositionally biased region" description="Basic and acidic residues" evidence="1">
    <location>
        <begin position="1721"/>
        <end position="1731"/>
    </location>
</feature>
<accession>A0A8S3WT74</accession>
<dbReference type="OrthoDB" id="666972at2759"/>
<comment type="caution">
    <text evidence="2">The sequence shown here is derived from an EMBL/GenBank/DDBJ whole genome shotgun (WGS) entry which is preliminary data.</text>
</comment>
<feature type="region of interest" description="Disordered" evidence="1">
    <location>
        <begin position="1746"/>
        <end position="1772"/>
    </location>
</feature>
<protein>
    <submittedName>
        <fullName evidence="2">(apollo) hypothetical protein</fullName>
    </submittedName>
</protein>
<evidence type="ECO:0000313" key="3">
    <source>
        <dbReference type="Proteomes" id="UP000691718"/>
    </source>
</evidence>
<reference evidence="2" key="1">
    <citation type="submission" date="2021-04" db="EMBL/GenBank/DDBJ databases">
        <authorList>
            <person name="Tunstrom K."/>
        </authorList>
    </citation>
    <scope>NUCLEOTIDE SEQUENCE</scope>
</reference>
<feature type="region of interest" description="Disordered" evidence="1">
    <location>
        <begin position="1603"/>
        <end position="1623"/>
    </location>
</feature>
<dbReference type="EMBL" id="CAJQZP010000714">
    <property type="protein sequence ID" value="CAG4980574.1"/>
    <property type="molecule type" value="Genomic_DNA"/>
</dbReference>
<sequence length="2332" mass="264572">MKFHLVYRNNGRYNQVLGDREPRIDSIDQEISGQTSQPTEVYLGLPRFLETTNLTERETDKSSTSPSAKQFQPFSTELYNEYLHGNIPNSYHNLFEDYTITNANSGTKFKLPISEQYDPEGKKFDGRQTEDRIIKKIWEMKIKRNFVENEEKVENNKSQLEIKTEPITFITENNKYENKDFNNKVCNNTDSIQSTANNIVNESIGKAITVAQEIFKEINTESIELCTPPPSQLNILQDNISSKKLLREEADILSKSVNESVQHYERIGTDCRINNLQKENNLEDERKLYLMQEIDESIEVGSVKRKSVKFENEAEKLFRSYKSEDFFNDETVSKNSCHLKNKTEQRTEFKKKLSGSEMAQMSLRKPEELTQIMDTVISEFHTKLNIGGSHYTMRLCNKMSENSSNIEEVEIKETDPLEWLTKMDSEEREQIKKEIKLATIQAARRVSESRETFDHHVRSYNDYRKFKSEPTDSLTYIAIVESHVFTNRNLISDKYFSNVEITQNSELTGSNNVVSATSERSKSMDIKSPMVLPDVIRADYVATVNVEHKKFPIVSDENEDESIISEVKQSIDEGIEVQAGGKTATTKITTTLENSETKQSYNNLIKQEATERTLELHELKAIETIESTVTKTNVLQAKESLEISELKAAQIIEQNTPTQIITQIETSSANKTEYINVKEEVAIPVIEIKELNKFQALNKATARQTSVIFEDIQNNTITITNVAEDTPCFSLEAEELSKAQALCKETVFDVTNCKRTELLNEAAMRYFSVYFEENDYFSINKIVEEVAIICYQKMELVMAYSVCTPVAMHITIHFDEVESIKLDRFEIEKASIYEENREFSKTFCIVYATSEDISTDTEETLSFKTVDIENVLATISYEPQVLVTVNSVAIPLIRQLSNNYIDVEFMESERFQEGNAECREEIKESPLVLSMCTAIGHLLKIDGEESHEFEIDEAKEEFSSICIEPEVLLTAFPLCTSLIRQTSTIYNEAQSIESEIIQEEKADSYIVKEIFTTAKGICTAIAQTIITNLLEINLYEVEKIKAEQGFGCIEPNIFEIALSVGTSTAMQINVIYVEVAFKEPDMFREEVALSSLEIKEFVRTHPMCQAVAEQITTIFEETKTMSLNYEVTEEYAKIVDVPYHLISTLSISVACASQIRLDSEVTENLECSDIREEQIAFSIQEHELKKAVAVLIAVANNEYTDFYSVQDNNSINFYCDKQLALIILEPNFLNFALPFNNATVQQASFTYENHETQVVKYPVKYEHAEMTKETTRFTNAETMNKAVVINSDDIYLLFKTNKDEIFKESAATHLESSSYSESSTNEILSSAVINKNNVGSSEIVNVSENQRIKEKLKGDNEEAFSEKDSYLNVSVIQNVEREESQKHQQLSCELSLSNTIRESASGNVKEAILMAGAEDIKSTDFQTDLIQTAEHKFKNCTDIVIQNITEIGNSSDDSDETHLNNDISTAKLQKTLNKLEAQTTQNCNISEKLQDVISTKNLSGLIKDKTAADESATLTIIKKEEHEPVCSVSEMYEEKDLTRSKLINTAAFSKSVSGLSHNQHSFALKETDEQLLRANIFESQTLRSSSESESTVRGSTNIELNEIESLLSQPSNGGSAYKKSFRKSSVSQSTSKSSILSYSDSQESTKSAKNCKLVVKTDSNPDKFAKTQKCIQNVANITDIQSPTTPPTPITDEYIFRLVVPLPKSRGTTPVPRDPSPEIFEFTHDKDPHKEKKNLIPKVETKINEGVLYNPPLPNPSKSPPNSSVYTKPGLNGGAKRLPRYVKLGLRGGSDTPPITKEDILEVQRKSSILASAITATLKSIEEYKKEFGILKKQGTDEQGLPNIRTEAEEIMSNISEGKMETFISDTNVHENKSDPDVPDLAIEKEEIEKDNLMVAEETDKAITISVELSKIETKAENSDIKHEKYAEDFEDIILEDVYSRIQRADEIQSETNIIEGFVSAEAIVEYPTEATLLKVVSNNETHNRKYNEIIKENITEFTENFKNVKIDTDEKEMEQSEHEVYQTPDEEPRTIQQYVDEVQSEDIAADQEVAGVTEKTIDTDRGISVDRCPALTPKEELLKEQHVISLTRVLSAHMLREELSPDCSKMKIRNEIQEKSADNEPIEKEQDTIKEEKKEIKWTTFLQKSHPVPGQTLGHFTDLQNKFEIQDFNSSPLPWQERALADSLGARGLQIEEPILIPEEEPEYLIAVPPGFCGTSDTEATVQHEIPRIEVMEDEHEAEKYSKEERIKIEEIVKDALKIVDGLARDSENNELVQILLTKIKSIADSTAPIEERLSQMKSQLETLAQVPNVVKETLDNINERLYQIGHQVRN</sequence>
<proteinExistence type="predicted"/>
<gene>
    <name evidence="2" type="ORF">PAPOLLO_LOCUS10075</name>
</gene>
<evidence type="ECO:0000313" key="2">
    <source>
        <dbReference type="EMBL" id="CAG4980574.1"/>
    </source>
</evidence>
<evidence type="ECO:0000256" key="1">
    <source>
        <dbReference type="SAM" id="MobiDB-lite"/>
    </source>
</evidence>
<organism evidence="2 3">
    <name type="scientific">Parnassius apollo</name>
    <name type="common">Apollo butterfly</name>
    <name type="synonym">Papilio apollo</name>
    <dbReference type="NCBI Taxonomy" id="110799"/>
    <lineage>
        <taxon>Eukaryota</taxon>
        <taxon>Metazoa</taxon>
        <taxon>Ecdysozoa</taxon>
        <taxon>Arthropoda</taxon>
        <taxon>Hexapoda</taxon>
        <taxon>Insecta</taxon>
        <taxon>Pterygota</taxon>
        <taxon>Neoptera</taxon>
        <taxon>Endopterygota</taxon>
        <taxon>Lepidoptera</taxon>
        <taxon>Glossata</taxon>
        <taxon>Ditrysia</taxon>
        <taxon>Papilionoidea</taxon>
        <taxon>Papilionidae</taxon>
        <taxon>Parnassiinae</taxon>
        <taxon>Parnassini</taxon>
        <taxon>Parnassius</taxon>
        <taxon>Parnassius</taxon>
    </lineage>
</organism>
<feature type="region of interest" description="Disordered" evidence="1">
    <location>
        <begin position="1705"/>
        <end position="1731"/>
    </location>
</feature>
<keyword evidence="3" id="KW-1185">Reference proteome</keyword>
<name>A0A8S3WT74_PARAO</name>
<dbReference type="Proteomes" id="UP000691718">
    <property type="component" value="Unassembled WGS sequence"/>
</dbReference>